<organism evidence="2 3">
    <name type="scientific">Vibrio aestuarianus</name>
    <dbReference type="NCBI Taxonomy" id="28171"/>
    <lineage>
        <taxon>Bacteria</taxon>
        <taxon>Pseudomonadati</taxon>
        <taxon>Pseudomonadota</taxon>
        <taxon>Gammaproteobacteria</taxon>
        <taxon>Vibrionales</taxon>
        <taxon>Vibrionaceae</taxon>
        <taxon>Vibrio</taxon>
    </lineage>
</organism>
<dbReference type="Proteomes" id="UP001152658">
    <property type="component" value="Unassembled WGS sequence"/>
</dbReference>
<dbReference type="RefSeq" id="WP_168786418.1">
    <property type="nucleotide sequence ID" value="NZ_CALYLF010000105.1"/>
</dbReference>
<evidence type="ECO:0000313" key="3">
    <source>
        <dbReference type="Proteomes" id="UP001152658"/>
    </source>
</evidence>
<keyword evidence="3" id="KW-1185">Reference proteome</keyword>
<keyword evidence="1" id="KW-0812">Transmembrane</keyword>
<feature type="transmembrane region" description="Helical" evidence="1">
    <location>
        <begin position="154"/>
        <end position="173"/>
    </location>
</feature>
<sequence length="269" mass="30574">MMINLQSLFGAILDSSKNWSKAQFYTHMATFFVAISTIFLNGKYLFAACVLVSCTELSALVFKFIANSKKELGQEILRANMLKVAFGRQSNFSISYLNSRVPSSIWKAHGKHENPDYYSEINALESKTRLASVLQESCFWSCHLYSKCASSRTIRIVCFLVLLFFAVVLYSAYMPTEELFSAQRIFILMISLVPLWNEIEKVLGWSSAANKLKEVDLRIEKLDVSDESELLSIYADYNVVTAQAALIPQAIYNSEKSLLNNLWQQRTDT</sequence>
<protein>
    <submittedName>
        <fullName evidence="2">Uncharacterized protein</fullName>
    </submittedName>
</protein>
<keyword evidence="1" id="KW-1133">Transmembrane helix</keyword>
<comment type="caution">
    <text evidence="2">The sequence shown here is derived from an EMBL/GenBank/DDBJ whole genome shotgun (WGS) entry which is preliminary data.</text>
</comment>
<evidence type="ECO:0000313" key="2">
    <source>
        <dbReference type="EMBL" id="CAH8208744.1"/>
    </source>
</evidence>
<reference evidence="2" key="1">
    <citation type="submission" date="2022-06" db="EMBL/GenBank/DDBJ databases">
        <authorList>
            <person name="Goudenege D."/>
            <person name="Le Roux F."/>
        </authorList>
    </citation>
    <scope>NUCLEOTIDE SEQUENCE</scope>
    <source>
        <strain evidence="2">12-063</strain>
    </source>
</reference>
<proteinExistence type="predicted"/>
<name>A0ABM9FLE4_9VIBR</name>
<evidence type="ECO:0000256" key="1">
    <source>
        <dbReference type="SAM" id="Phobius"/>
    </source>
</evidence>
<keyword evidence="1" id="KW-0472">Membrane</keyword>
<gene>
    <name evidence="2" type="ORF">VAE063_70002</name>
</gene>
<accession>A0ABM9FLE4</accession>
<dbReference type="EMBL" id="CALYLK010000119">
    <property type="protein sequence ID" value="CAH8208744.1"/>
    <property type="molecule type" value="Genomic_DNA"/>
</dbReference>